<gene>
    <name evidence="3" type="ORF">G0027_10070</name>
</gene>
<name>A0A7S6VSP6_9GAMM</name>
<dbReference type="SUPFAM" id="SSF54523">
    <property type="entry name" value="Pili subunits"/>
    <property type="match status" value="1"/>
</dbReference>
<evidence type="ECO:0000313" key="3">
    <source>
        <dbReference type="EMBL" id="QOW44199.1"/>
    </source>
</evidence>
<protein>
    <submittedName>
        <fullName evidence="3">Prepilin-type N-terminal cleavage/methylation domain-containing protein</fullName>
    </submittedName>
</protein>
<feature type="transmembrane region" description="Helical" evidence="2">
    <location>
        <begin position="7"/>
        <end position="30"/>
    </location>
</feature>
<sequence>MKAKRGFTLLELVTVVAILGVIAAIAFPSYQNSVRKTKRAEVQAEMAEISSKLQRFKLANFHYVQSTRGGVITPINLTRVGYSSATPNSENGLYQYRLAFNANATEWTLTATPITTGMQKGTGALTLNHAGQQCWYKNKDTFTATDTCLAWSDK</sequence>
<evidence type="ECO:0000313" key="4">
    <source>
        <dbReference type="Proteomes" id="UP000593812"/>
    </source>
</evidence>
<dbReference type="GO" id="GO:0043683">
    <property type="term" value="P:type IV pilus assembly"/>
    <property type="evidence" value="ECO:0007669"/>
    <property type="project" value="InterPro"/>
</dbReference>
<keyword evidence="2" id="KW-0472">Membrane</keyword>
<dbReference type="PRINTS" id="PR00813">
    <property type="entry name" value="BCTERIALGSPG"/>
</dbReference>
<dbReference type="EMBL" id="CP048654">
    <property type="protein sequence ID" value="QOW44199.1"/>
    <property type="molecule type" value="Genomic_DNA"/>
</dbReference>
<keyword evidence="1" id="KW-0488">Methylation</keyword>
<dbReference type="Pfam" id="PF16732">
    <property type="entry name" value="ComP_DUS"/>
    <property type="match status" value="1"/>
</dbReference>
<evidence type="ECO:0000256" key="1">
    <source>
        <dbReference type="ARBA" id="ARBA00022481"/>
    </source>
</evidence>
<keyword evidence="2" id="KW-1133">Transmembrane helix</keyword>
<dbReference type="GO" id="GO:0015627">
    <property type="term" value="C:type II protein secretion system complex"/>
    <property type="evidence" value="ECO:0007669"/>
    <property type="project" value="InterPro"/>
</dbReference>
<dbReference type="InterPro" id="IPR000983">
    <property type="entry name" value="Bac_GSPG_pilin"/>
</dbReference>
<accession>A0A7S6VSP6</accession>
<reference evidence="3 4" key="1">
    <citation type="submission" date="2020-02" db="EMBL/GenBank/DDBJ databases">
        <title>Tigecycline-resistant Acinetobacter species from pigs and migratory birds.</title>
        <authorList>
            <person name="Chen C."/>
            <person name="Sun J."/>
            <person name="Liao X.-P."/>
            <person name="Liu Y.-H."/>
        </authorList>
    </citation>
    <scope>NUCLEOTIDE SEQUENCE [LARGE SCALE GENOMIC DNA]</scope>
    <source>
        <strain evidence="3 4">C15_T</strain>
    </source>
</reference>
<dbReference type="NCBIfam" id="TIGR02532">
    <property type="entry name" value="IV_pilin_GFxxxE"/>
    <property type="match status" value="1"/>
</dbReference>
<dbReference type="InterPro" id="IPR012902">
    <property type="entry name" value="N_methyl_site"/>
</dbReference>
<proteinExistence type="predicted"/>
<dbReference type="Proteomes" id="UP000593812">
    <property type="component" value="Chromosome"/>
</dbReference>
<dbReference type="PROSITE" id="PS00409">
    <property type="entry name" value="PROKAR_NTER_METHYL"/>
    <property type="match status" value="1"/>
</dbReference>
<dbReference type="AlphaFoldDB" id="A0A7S6VSP6"/>
<keyword evidence="2" id="KW-0812">Transmembrane</keyword>
<dbReference type="PANTHER" id="PTHR30093">
    <property type="entry name" value="GENERAL SECRETION PATHWAY PROTEIN G"/>
    <property type="match status" value="1"/>
</dbReference>
<organism evidence="3 4">
    <name type="scientific">Acinetobacter indicus</name>
    <dbReference type="NCBI Taxonomy" id="756892"/>
    <lineage>
        <taxon>Bacteria</taxon>
        <taxon>Pseudomonadati</taxon>
        <taxon>Pseudomonadota</taxon>
        <taxon>Gammaproteobacteria</taxon>
        <taxon>Moraxellales</taxon>
        <taxon>Moraxellaceae</taxon>
        <taxon>Acinetobacter</taxon>
    </lineage>
</organism>
<dbReference type="PANTHER" id="PTHR30093:SF47">
    <property type="entry name" value="TYPE IV PILUS NON-CORE MINOR PILIN PILE"/>
    <property type="match status" value="1"/>
</dbReference>
<dbReference type="GO" id="GO:0015628">
    <property type="term" value="P:protein secretion by the type II secretion system"/>
    <property type="evidence" value="ECO:0007669"/>
    <property type="project" value="InterPro"/>
</dbReference>
<dbReference type="Gene3D" id="3.30.700.10">
    <property type="entry name" value="Glycoprotein, Type 4 Pilin"/>
    <property type="match status" value="1"/>
</dbReference>
<evidence type="ECO:0000256" key="2">
    <source>
        <dbReference type="SAM" id="Phobius"/>
    </source>
</evidence>
<dbReference type="Pfam" id="PF07963">
    <property type="entry name" value="N_methyl"/>
    <property type="match status" value="1"/>
</dbReference>
<dbReference type="InterPro" id="IPR045584">
    <property type="entry name" value="Pilin-like"/>
</dbReference>
<dbReference type="InterPro" id="IPR031982">
    <property type="entry name" value="PilE-like"/>
</dbReference>